<dbReference type="RefSeq" id="WP_309239761.1">
    <property type="nucleotide sequence ID" value="NZ_JBHSXE010000001.1"/>
</dbReference>
<comment type="caution">
    <text evidence="2">The sequence shown here is derived from an EMBL/GenBank/DDBJ whole genome shotgun (WGS) entry which is preliminary data.</text>
</comment>
<feature type="domain" description="STAS" evidence="1">
    <location>
        <begin position="197"/>
        <end position="288"/>
    </location>
</feature>
<sequence>MGEAMDRYCSYPRPVRDLRPGDHAWLAYANEEERRHVMAGFVRDGLRSGEKVVYLADPDAGADAVPGLPCEHADGLLSVVPFDRGGGAGPEAALEALAAEAARAGPERYRAVRVTADLTWAVRRPGGLATLLDREREWDRLVAPSVRLIAVCQFDRRACDAAALAGLRACHGVRVDPNPEFEDSVLKIVRTFQPTGLSLRGELDASRHTVLDEALSTVLSGAGGREVHLDLAGLGFIDLGAINLLADAAARRRGAGPLVLDSVSPQLRTVMDTVGWSMLPGLRVAGVD</sequence>
<protein>
    <submittedName>
        <fullName evidence="2">MEDS domain-containing protein</fullName>
    </submittedName>
</protein>
<dbReference type="Proteomes" id="UP001596380">
    <property type="component" value="Unassembled WGS sequence"/>
</dbReference>
<name>A0ABW2CXP7_9ACTN</name>
<keyword evidence="3" id="KW-1185">Reference proteome</keyword>
<dbReference type="InterPro" id="IPR002645">
    <property type="entry name" value="STAS_dom"/>
</dbReference>
<dbReference type="Pfam" id="PF14417">
    <property type="entry name" value="MEDS"/>
    <property type="match status" value="1"/>
</dbReference>
<evidence type="ECO:0000259" key="1">
    <source>
        <dbReference type="PROSITE" id="PS50801"/>
    </source>
</evidence>
<dbReference type="PROSITE" id="PS50801">
    <property type="entry name" value="STAS"/>
    <property type="match status" value="1"/>
</dbReference>
<dbReference type="SUPFAM" id="SSF52091">
    <property type="entry name" value="SpoIIaa-like"/>
    <property type="match status" value="1"/>
</dbReference>
<dbReference type="InterPro" id="IPR025847">
    <property type="entry name" value="MEDS_domain"/>
</dbReference>
<dbReference type="InterPro" id="IPR036513">
    <property type="entry name" value="STAS_dom_sf"/>
</dbReference>
<dbReference type="InterPro" id="IPR058548">
    <property type="entry name" value="MlaB-like_STAS"/>
</dbReference>
<dbReference type="EMBL" id="JBHSXS010000056">
    <property type="protein sequence ID" value="MFC6886594.1"/>
    <property type="molecule type" value="Genomic_DNA"/>
</dbReference>
<reference evidence="3" key="1">
    <citation type="journal article" date="2019" name="Int. J. Syst. Evol. Microbiol.">
        <title>The Global Catalogue of Microorganisms (GCM) 10K type strain sequencing project: providing services to taxonomists for standard genome sequencing and annotation.</title>
        <authorList>
            <consortium name="The Broad Institute Genomics Platform"/>
            <consortium name="The Broad Institute Genome Sequencing Center for Infectious Disease"/>
            <person name="Wu L."/>
            <person name="Ma J."/>
        </authorList>
    </citation>
    <scope>NUCLEOTIDE SEQUENCE [LARGE SCALE GENOMIC DNA]</scope>
    <source>
        <strain evidence="3">JCM 3369</strain>
    </source>
</reference>
<organism evidence="2 3">
    <name type="scientific">Actinomadura yumaensis</name>
    <dbReference type="NCBI Taxonomy" id="111807"/>
    <lineage>
        <taxon>Bacteria</taxon>
        <taxon>Bacillati</taxon>
        <taxon>Actinomycetota</taxon>
        <taxon>Actinomycetes</taxon>
        <taxon>Streptosporangiales</taxon>
        <taxon>Thermomonosporaceae</taxon>
        <taxon>Actinomadura</taxon>
    </lineage>
</organism>
<proteinExistence type="predicted"/>
<gene>
    <name evidence="2" type="ORF">ACFQKB_43010</name>
</gene>
<dbReference type="Gene3D" id="3.30.750.24">
    <property type="entry name" value="STAS domain"/>
    <property type="match status" value="1"/>
</dbReference>
<accession>A0ABW2CXP7</accession>
<dbReference type="Pfam" id="PF13466">
    <property type="entry name" value="STAS_2"/>
    <property type="match status" value="1"/>
</dbReference>
<evidence type="ECO:0000313" key="3">
    <source>
        <dbReference type="Proteomes" id="UP001596380"/>
    </source>
</evidence>
<evidence type="ECO:0000313" key="2">
    <source>
        <dbReference type="EMBL" id="MFC6886594.1"/>
    </source>
</evidence>